<proteinExistence type="predicted"/>
<dbReference type="AlphaFoldDB" id="A0AAV8PCX5"/>
<dbReference type="PANTHER" id="PTHR46086:SF3">
    <property type="entry name" value="TRIACYLGLYCEROL LIPASE OBL1"/>
    <property type="match status" value="1"/>
</dbReference>
<dbReference type="SUPFAM" id="SSF53474">
    <property type="entry name" value="alpha/beta-Hydrolases"/>
    <property type="match status" value="1"/>
</dbReference>
<dbReference type="EMBL" id="JAQQAF010000006">
    <property type="protein sequence ID" value="KAJ8479841.1"/>
    <property type="molecule type" value="Genomic_DNA"/>
</dbReference>
<protein>
    <recommendedName>
        <fullName evidence="7">Fungal lipase-like domain-containing protein</fullName>
    </recommendedName>
</protein>
<feature type="domain" description="Fungal lipase-type" evidence="3">
    <location>
        <begin position="233"/>
        <end position="421"/>
    </location>
</feature>
<dbReference type="GO" id="GO:0006629">
    <property type="term" value="P:lipid metabolic process"/>
    <property type="evidence" value="ECO:0007669"/>
    <property type="project" value="InterPro"/>
</dbReference>
<dbReference type="InterPro" id="IPR006869">
    <property type="entry name" value="DUF547"/>
</dbReference>
<dbReference type="Proteomes" id="UP001222027">
    <property type="component" value="Unassembled WGS sequence"/>
</dbReference>
<keyword evidence="1" id="KW-0175">Coiled coil</keyword>
<dbReference type="GO" id="GO:0004806">
    <property type="term" value="F:triacylglycerol lipase activity"/>
    <property type="evidence" value="ECO:0007669"/>
    <property type="project" value="InterPro"/>
</dbReference>
<comment type="caution">
    <text evidence="5">The sequence shown here is derived from an EMBL/GenBank/DDBJ whole genome shotgun (WGS) entry which is preliminary data.</text>
</comment>
<dbReference type="Gene3D" id="3.40.50.1820">
    <property type="entry name" value="alpha/beta hydrolase"/>
    <property type="match status" value="1"/>
</dbReference>
<evidence type="ECO:0000259" key="3">
    <source>
        <dbReference type="Pfam" id="PF01764"/>
    </source>
</evidence>
<organism evidence="5 6">
    <name type="scientific">Ensete ventricosum</name>
    <name type="common">Abyssinian banana</name>
    <name type="synonym">Musa ensete</name>
    <dbReference type="NCBI Taxonomy" id="4639"/>
    <lineage>
        <taxon>Eukaryota</taxon>
        <taxon>Viridiplantae</taxon>
        <taxon>Streptophyta</taxon>
        <taxon>Embryophyta</taxon>
        <taxon>Tracheophyta</taxon>
        <taxon>Spermatophyta</taxon>
        <taxon>Magnoliopsida</taxon>
        <taxon>Liliopsida</taxon>
        <taxon>Zingiberales</taxon>
        <taxon>Musaceae</taxon>
        <taxon>Ensete</taxon>
    </lineage>
</organism>
<dbReference type="InterPro" id="IPR002921">
    <property type="entry name" value="Fungal_lipase-type"/>
</dbReference>
<feature type="coiled-coil region" evidence="1">
    <location>
        <begin position="556"/>
        <end position="597"/>
    </location>
</feature>
<dbReference type="Pfam" id="PF04784">
    <property type="entry name" value="DUF547"/>
    <property type="match status" value="1"/>
</dbReference>
<feature type="domain" description="DUF547" evidence="4">
    <location>
        <begin position="850"/>
        <end position="981"/>
    </location>
</feature>
<reference evidence="5 6" key="1">
    <citation type="submission" date="2022-12" db="EMBL/GenBank/DDBJ databases">
        <title>Chromosome-scale assembly of the Ensete ventricosum genome.</title>
        <authorList>
            <person name="Dussert Y."/>
            <person name="Stocks J."/>
            <person name="Wendawek A."/>
            <person name="Woldeyes F."/>
            <person name="Nichols R.A."/>
            <person name="Borrell J.S."/>
        </authorList>
    </citation>
    <scope>NUCLEOTIDE SEQUENCE [LARGE SCALE GENOMIC DNA]</scope>
    <source>
        <strain evidence="6">cv. Maze</strain>
        <tissue evidence="5">Seeds</tissue>
    </source>
</reference>
<gene>
    <name evidence="5" type="ORF">OPV22_023568</name>
</gene>
<dbReference type="InterPro" id="IPR044819">
    <property type="entry name" value="OBL-like"/>
</dbReference>
<evidence type="ECO:0000313" key="5">
    <source>
        <dbReference type="EMBL" id="KAJ8479841.1"/>
    </source>
</evidence>
<evidence type="ECO:0000256" key="1">
    <source>
        <dbReference type="SAM" id="Coils"/>
    </source>
</evidence>
<feature type="region of interest" description="Disordered" evidence="2">
    <location>
        <begin position="738"/>
        <end position="762"/>
    </location>
</feature>
<dbReference type="InterPro" id="IPR029058">
    <property type="entry name" value="AB_hydrolase_fold"/>
</dbReference>
<accession>A0AAV8PCX5</accession>
<evidence type="ECO:0000259" key="4">
    <source>
        <dbReference type="Pfam" id="PF04784"/>
    </source>
</evidence>
<evidence type="ECO:0008006" key="7">
    <source>
        <dbReference type="Google" id="ProtNLM"/>
    </source>
</evidence>
<sequence>MADDGMMDAAEEVGETCGFGYLILRPDGGGLVDLARFLVSGGNARKFLQSSEEEDGGGPGPIPGDHRWVILVSILVRRIIAFFGKPMAWCGMLVEFLLNLLSLNGGLHGLLLSLLSGKAAVPQRGSETFISAIGHLDSRVDLLMFDAASMRSEEESEEVAACSQVGRRAVMDLCMMASKLAYENDKAVADVVNNHWKMHFVEFYNCWNDYQKKKSTQVFILCDKRVDASIVLISFRGTEPFDPDDWNTDIDYSWYKIPKMGRIHMGFLEALGLGNRIQVSTLQFHLQGHSLKRSYSATEVNYDTSSLFVERKDGSLEMDKENAYYVVRSKLKDLLHEHKKAKFIVTGHSLGGALAVLFPAVLLFHKEEELLKRLLGVYTFGQPRVGDQQFERFMEDHLCHPKSKYLRVVYCNDLVPRLPYDDKIFLYKHFGTCLYYDSLYIEQNVEEEPNRNYFGLRYLLPEYMNAVWELIRSLSMRFTYKEERCCAPRQSLWVTRCILPMASLFLSIRKVMHKVGKGRVVESRCRRPDLASCSSGDASAMWINDDAREGKLCCYRTRLEQEAQELLDDIATLETTISKLEEELASLQLQLHQERTERHLAENHLEYFPSFSPESPTSSSRLWEECLSSLRVLKFELNQIPSSLQQDLVSRGDSEFAAADISLARSPEEELLGSCNRVDEGNKMDVCLQQSDAVELTKDLLQMNLCNNPNQLSEEMVRCMRNIFLCLSESSDRCSKAASSSDFLPSQSSPNDQRSSSSFTSFSDSSLISSPFRNPLNGTHQTDEVMDQVDGFDSYGVNGKEQSRNIGRYRLAAEVSWMSVGKAELEYASEALKGYRFLVEQLAKVNPACMGGNERLSFWVNVYNALTMHAYLAYGVSRSDIKLFSLVQKASYIVGGHSFSAAEIEFVILKMKPPAHRPQLGLLLAVHKFKISEEHRKYSIDRLEPLVLFALGSGTYSSPAVRVFTPDNIQDELQNSMKDYIQASIGISEKGKLLVPTLLDCFAKGIAEDSMLVDWICQHLSPDEVIISRDSTSLQNQWLLDVQSFSIIPFDPRFRYLFLPDDKTSRKSPRVRSV</sequence>
<dbReference type="Pfam" id="PF01764">
    <property type="entry name" value="Lipase_3"/>
    <property type="match status" value="1"/>
</dbReference>
<keyword evidence="6" id="KW-1185">Reference proteome</keyword>
<evidence type="ECO:0000256" key="2">
    <source>
        <dbReference type="SAM" id="MobiDB-lite"/>
    </source>
</evidence>
<dbReference type="CDD" id="cd00519">
    <property type="entry name" value="Lipase_3"/>
    <property type="match status" value="1"/>
</dbReference>
<evidence type="ECO:0000313" key="6">
    <source>
        <dbReference type="Proteomes" id="UP001222027"/>
    </source>
</evidence>
<dbReference type="PANTHER" id="PTHR46086">
    <property type="entry name" value="ALPHA/BETA-HYDROLASES SUPERFAMILY PROTEIN"/>
    <property type="match status" value="1"/>
</dbReference>
<name>A0AAV8PCX5_ENSVE</name>